<evidence type="ECO:0000256" key="1">
    <source>
        <dbReference type="ARBA" id="ARBA00009752"/>
    </source>
</evidence>
<dbReference type="InterPro" id="IPR015621">
    <property type="entry name" value="IL-1_rcpt_fam"/>
</dbReference>
<dbReference type="SUPFAM" id="SSF52200">
    <property type="entry name" value="Toll/Interleukin receptor TIR domain"/>
    <property type="match status" value="1"/>
</dbReference>
<keyword evidence="8" id="KW-0812">Transmembrane</keyword>
<dbReference type="Pfam" id="PF01582">
    <property type="entry name" value="TIR"/>
    <property type="match status" value="1"/>
</dbReference>
<reference evidence="12" key="1">
    <citation type="submission" date="2019-06" db="EMBL/GenBank/DDBJ databases">
        <authorList>
            <consortium name="Wellcome Sanger Institute Data Sharing"/>
        </authorList>
    </citation>
    <scope>NUCLEOTIDE SEQUENCE [LARGE SCALE GENOMIC DNA]</scope>
</reference>
<evidence type="ECO:0000259" key="10">
    <source>
        <dbReference type="PROSITE" id="PS50104"/>
    </source>
</evidence>
<comment type="similarity">
    <text evidence="1">Belongs to the interleukin-1 receptor family.</text>
</comment>
<feature type="transmembrane region" description="Helical" evidence="8">
    <location>
        <begin position="308"/>
        <end position="330"/>
    </location>
</feature>
<evidence type="ECO:0000256" key="9">
    <source>
        <dbReference type="SAM" id="SignalP"/>
    </source>
</evidence>
<dbReference type="Proteomes" id="UP000472267">
    <property type="component" value="Chromosome 1"/>
</dbReference>
<dbReference type="InterPro" id="IPR013783">
    <property type="entry name" value="Ig-like_fold"/>
</dbReference>
<feature type="domain" description="TIR" evidence="10">
    <location>
        <begin position="354"/>
        <end position="500"/>
    </location>
</feature>
<keyword evidence="6" id="KW-0393">Immunoglobulin domain</keyword>
<evidence type="ECO:0000256" key="2">
    <source>
        <dbReference type="ARBA" id="ARBA00022801"/>
    </source>
</evidence>
<keyword evidence="5" id="KW-0325">Glycoprotein</keyword>
<dbReference type="OrthoDB" id="9940746at2759"/>
<dbReference type="SUPFAM" id="SSF48726">
    <property type="entry name" value="Immunoglobulin"/>
    <property type="match status" value="3"/>
</dbReference>
<dbReference type="PANTHER" id="PTHR11890">
    <property type="entry name" value="INTERLEUKIN-1 RECEPTOR FAMILY MEMBER"/>
    <property type="match status" value="1"/>
</dbReference>
<dbReference type="InterPro" id="IPR007110">
    <property type="entry name" value="Ig-like_dom"/>
</dbReference>
<dbReference type="OMA" id="THFREHD"/>
<feature type="signal peptide" evidence="9">
    <location>
        <begin position="1"/>
        <end position="18"/>
    </location>
</feature>
<keyword evidence="13" id="KW-1185">Reference proteome</keyword>
<organism evidence="12 13">
    <name type="scientific">Salarias fasciatus</name>
    <name type="common">Jewelled blenny</name>
    <name type="synonym">Blennius fasciatus</name>
    <dbReference type="NCBI Taxonomy" id="181472"/>
    <lineage>
        <taxon>Eukaryota</taxon>
        <taxon>Metazoa</taxon>
        <taxon>Chordata</taxon>
        <taxon>Craniata</taxon>
        <taxon>Vertebrata</taxon>
        <taxon>Euteleostomi</taxon>
        <taxon>Actinopterygii</taxon>
        <taxon>Neopterygii</taxon>
        <taxon>Teleostei</taxon>
        <taxon>Neoteleostei</taxon>
        <taxon>Acanthomorphata</taxon>
        <taxon>Ovalentaria</taxon>
        <taxon>Blenniimorphae</taxon>
        <taxon>Blenniiformes</taxon>
        <taxon>Blennioidei</taxon>
        <taxon>Blenniidae</taxon>
        <taxon>Salariinae</taxon>
        <taxon>Salarias</taxon>
    </lineage>
</organism>
<accession>A0A672G046</accession>
<dbReference type="AlphaFoldDB" id="A0A672G046"/>
<evidence type="ECO:0000313" key="12">
    <source>
        <dbReference type="Ensembl" id="ENSSFAP00005011612.1"/>
    </source>
</evidence>
<dbReference type="InParanoid" id="A0A672G046"/>
<dbReference type="InterPro" id="IPR000157">
    <property type="entry name" value="TIR_dom"/>
</dbReference>
<evidence type="ECO:0000313" key="13">
    <source>
        <dbReference type="Proteomes" id="UP000472267"/>
    </source>
</evidence>
<evidence type="ECO:0000256" key="4">
    <source>
        <dbReference type="ARBA" id="ARBA00023157"/>
    </source>
</evidence>
<reference evidence="12" key="2">
    <citation type="submission" date="2025-08" db="UniProtKB">
        <authorList>
            <consortium name="Ensembl"/>
        </authorList>
    </citation>
    <scope>IDENTIFICATION</scope>
</reference>
<feature type="region of interest" description="Disordered" evidence="7">
    <location>
        <begin position="129"/>
        <end position="148"/>
    </location>
</feature>
<sequence length="518" mass="58371">MKGFLLFLLLILRTGVCTLQTKKVRKDEVVALKCGEKGKGSDKILWKNETSQMYLHNMSPAEQEQRNLVLDGHFLVILWASVNHQGNYSCGLSNFSSRSWFKLTVFEGNTGEHPRTCHEEEHCKLTCPPMSVPPNMSSTDPTWEKPDGKREQLPEIHFQSVKMEDGGVYTCFRSYPYYGQMYNRTCRVKLVVKPKEQKKYAKITEPREKEVFYVDIGSPKVIHCKAAVDLKFDDLFWLSNQSFVETNGSHPVFYNTTWENGDKMTASLVFKRVSENDLTKTYTCKLQSAGQDSSSVNITLSLKARPSYVSLAICSVCVVLAVVVSAVVYAKFKVDVTLFMRDTVGCHRRASDGKSYDIFLMSYKSETEVGINSHDRKMLESVLEDRFGYSLCLFDRDVLPGESIAEAVLDCVERSRTVVLVPTSPDPSLESGLLSALHAAYVERQTRLVFITTERTGALSTGSIPEALQLLSEAGDHVTWKGRGSEMPSSAFWKHLRYHLPAPHHPPKSKISLKTISL</sequence>
<keyword evidence="4" id="KW-1015">Disulfide bond</keyword>
<feature type="domain" description="Ig-like" evidence="11">
    <location>
        <begin position="125"/>
        <end position="171"/>
    </location>
</feature>
<dbReference type="InterPro" id="IPR003599">
    <property type="entry name" value="Ig_sub"/>
</dbReference>
<evidence type="ECO:0000256" key="8">
    <source>
        <dbReference type="SAM" id="Phobius"/>
    </source>
</evidence>
<keyword evidence="9" id="KW-0732">Signal</keyword>
<dbReference type="SMART" id="SM00409">
    <property type="entry name" value="IG"/>
    <property type="match status" value="3"/>
</dbReference>
<feature type="chain" id="PRO_5025392465" evidence="9">
    <location>
        <begin position="19"/>
        <end position="518"/>
    </location>
</feature>
<evidence type="ECO:0000259" key="11">
    <source>
        <dbReference type="PROSITE" id="PS50835"/>
    </source>
</evidence>
<dbReference type="GeneID" id="115389018"/>
<keyword evidence="3" id="KW-0520">NAD</keyword>
<keyword evidence="8" id="KW-0472">Membrane</keyword>
<keyword evidence="8" id="KW-1133">Transmembrane helix</keyword>
<dbReference type="PROSITE" id="PS50835">
    <property type="entry name" value="IG_LIKE"/>
    <property type="match status" value="2"/>
</dbReference>
<evidence type="ECO:0000256" key="5">
    <source>
        <dbReference type="ARBA" id="ARBA00023180"/>
    </source>
</evidence>
<dbReference type="InterPro" id="IPR036179">
    <property type="entry name" value="Ig-like_dom_sf"/>
</dbReference>
<dbReference type="Ensembl" id="ENSSFAT00005012103.1">
    <property type="protein sequence ID" value="ENSSFAP00005011612.1"/>
    <property type="gene ID" value="ENSSFAG00005006481.1"/>
</dbReference>
<dbReference type="RefSeq" id="XP_029948241.1">
    <property type="nucleotide sequence ID" value="XM_030092381.1"/>
</dbReference>
<dbReference type="GO" id="GO:0007165">
    <property type="term" value="P:signal transduction"/>
    <property type="evidence" value="ECO:0007669"/>
    <property type="project" value="InterPro"/>
</dbReference>
<feature type="domain" description="Ig-like" evidence="11">
    <location>
        <begin position="206"/>
        <end position="301"/>
    </location>
</feature>
<keyword evidence="2" id="KW-0378">Hydrolase</keyword>
<dbReference type="GO" id="GO:0016787">
    <property type="term" value="F:hydrolase activity"/>
    <property type="evidence" value="ECO:0007669"/>
    <property type="project" value="UniProtKB-KW"/>
</dbReference>
<dbReference type="PRINTS" id="PR01537">
    <property type="entry name" value="INTRLKN1R1F"/>
</dbReference>
<gene>
    <name evidence="12" type="primary">LOC115389018</name>
</gene>
<dbReference type="Gene3D" id="2.60.40.10">
    <property type="entry name" value="Immunoglobulins"/>
    <property type="match status" value="3"/>
</dbReference>
<proteinExistence type="inferred from homology"/>
<dbReference type="InterPro" id="IPR035897">
    <property type="entry name" value="Toll_tir_struct_dom_sf"/>
</dbReference>
<evidence type="ECO:0000256" key="3">
    <source>
        <dbReference type="ARBA" id="ARBA00023027"/>
    </source>
</evidence>
<name>A0A672G046_SALFA</name>
<dbReference type="PANTHER" id="PTHR11890:SF6">
    <property type="entry name" value="INTERLEUKIN-18 RECEPTOR 1"/>
    <property type="match status" value="1"/>
</dbReference>
<dbReference type="InterPro" id="IPR013151">
    <property type="entry name" value="Immunoglobulin_dom"/>
</dbReference>
<dbReference type="Gene3D" id="3.40.50.10140">
    <property type="entry name" value="Toll/interleukin-1 receptor homology (TIR) domain"/>
    <property type="match status" value="1"/>
</dbReference>
<dbReference type="PROSITE" id="PS50104">
    <property type="entry name" value="TIR"/>
    <property type="match status" value="1"/>
</dbReference>
<evidence type="ECO:0000256" key="6">
    <source>
        <dbReference type="ARBA" id="ARBA00023319"/>
    </source>
</evidence>
<dbReference type="Pfam" id="PF00047">
    <property type="entry name" value="ig"/>
    <property type="match status" value="1"/>
</dbReference>
<evidence type="ECO:0000256" key="7">
    <source>
        <dbReference type="SAM" id="MobiDB-lite"/>
    </source>
</evidence>
<reference evidence="12" key="3">
    <citation type="submission" date="2025-09" db="UniProtKB">
        <authorList>
            <consortium name="Ensembl"/>
        </authorList>
    </citation>
    <scope>IDENTIFICATION</scope>
</reference>
<protein>
    <submittedName>
        <fullName evidence="12">Interleukin-18 receptor 1-like</fullName>
    </submittedName>
</protein>